<feature type="region of interest" description="Disordered" evidence="1">
    <location>
        <begin position="664"/>
        <end position="785"/>
    </location>
</feature>
<feature type="compositionally biased region" description="Basic and acidic residues" evidence="1">
    <location>
        <begin position="247"/>
        <end position="257"/>
    </location>
</feature>
<dbReference type="CDD" id="cd20558">
    <property type="entry name" value="CYCLIN_ScPCL7-like"/>
    <property type="match status" value="1"/>
</dbReference>
<organism evidence="2 3">
    <name type="scientific">Mixia osmundae (strain CBS 9802 / IAM 14324 / JCM 22182 / KY 12970)</name>
    <dbReference type="NCBI Taxonomy" id="764103"/>
    <lineage>
        <taxon>Eukaryota</taxon>
        <taxon>Fungi</taxon>
        <taxon>Dikarya</taxon>
        <taxon>Basidiomycota</taxon>
        <taxon>Pucciniomycotina</taxon>
        <taxon>Mixiomycetes</taxon>
        <taxon>Mixiales</taxon>
        <taxon>Mixiaceae</taxon>
        <taxon>Mixia</taxon>
    </lineage>
</organism>
<accession>G7DYL4</accession>
<dbReference type="InterPro" id="IPR013922">
    <property type="entry name" value="Cyclin_PHO80-like"/>
</dbReference>
<feature type="compositionally biased region" description="Basic and acidic residues" evidence="1">
    <location>
        <begin position="310"/>
        <end position="320"/>
    </location>
</feature>
<feature type="compositionally biased region" description="Acidic residues" evidence="1">
    <location>
        <begin position="683"/>
        <end position="694"/>
    </location>
</feature>
<reference evidence="2 3" key="2">
    <citation type="journal article" date="2012" name="Open Biol.">
        <title>Characteristics of nucleosomes and linker DNA regions on the genome of the basidiomycete Mixia osmundae revealed by mono- and dinucleosome mapping.</title>
        <authorList>
            <person name="Nishida H."/>
            <person name="Kondo S."/>
            <person name="Matsumoto T."/>
            <person name="Suzuki Y."/>
            <person name="Yoshikawa H."/>
            <person name="Taylor T.D."/>
            <person name="Sugiyama J."/>
        </authorList>
    </citation>
    <scope>NUCLEOTIDE SEQUENCE [LARGE SCALE GENOMIC DNA]</scope>
    <source>
        <strain evidence="3">CBS 9802 / IAM 14324 / JCM 22182 / KY 12970</strain>
    </source>
</reference>
<feature type="compositionally biased region" description="Polar residues" evidence="1">
    <location>
        <begin position="281"/>
        <end position="308"/>
    </location>
</feature>
<dbReference type="Pfam" id="PF08613">
    <property type="entry name" value="Cyclin"/>
    <property type="match status" value="1"/>
</dbReference>
<feature type="compositionally biased region" description="Low complexity" evidence="1">
    <location>
        <begin position="88"/>
        <end position="148"/>
    </location>
</feature>
<feature type="region of interest" description="Disordered" evidence="1">
    <location>
        <begin position="38"/>
        <end position="350"/>
    </location>
</feature>
<feature type="compositionally biased region" description="Basic and acidic residues" evidence="1">
    <location>
        <begin position="488"/>
        <end position="498"/>
    </location>
</feature>
<dbReference type="GO" id="GO:0016538">
    <property type="term" value="F:cyclin-dependent protein serine/threonine kinase regulator activity"/>
    <property type="evidence" value="ECO:0007669"/>
    <property type="project" value="TreeGrafter"/>
</dbReference>
<name>G7DYL4_MIXOS</name>
<feature type="region of interest" description="Disordered" evidence="1">
    <location>
        <begin position="365"/>
        <end position="422"/>
    </location>
</feature>
<gene>
    <name evidence="2" type="primary">Mo02331</name>
    <name evidence="2" type="ORF">E5Q_02331</name>
</gene>
<feature type="compositionally biased region" description="Low complexity" evidence="1">
    <location>
        <begin position="377"/>
        <end position="388"/>
    </location>
</feature>
<dbReference type="RefSeq" id="XP_014570161.1">
    <property type="nucleotide sequence ID" value="XM_014714675.1"/>
</dbReference>
<feature type="compositionally biased region" description="Polar residues" evidence="1">
    <location>
        <begin position="464"/>
        <end position="487"/>
    </location>
</feature>
<dbReference type="Gene3D" id="1.10.472.10">
    <property type="entry name" value="Cyclin-like"/>
    <property type="match status" value="1"/>
</dbReference>
<dbReference type="Proteomes" id="UP000009131">
    <property type="component" value="Unassembled WGS sequence"/>
</dbReference>
<dbReference type="GO" id="GO:0005634">
    <property type="term" value="C:nucleus"/>
    <property type="evidence" value="ECO:0007669"/>
    <property type="project" value="TreeGrafter"/>
</dbReference>
<comment type="caution">
    <text evidence="2">The sequence shown here is derived from an EMBL/GenBank/DDBJ whole genome shotgun (WGS) entry which is preliminary data.</text>
</comment>
<dbReference type="AlphaFoldDB" id="G7DYL4"/>
<feature type="compositionally biased region" description="Basic and acidic residues" evidence="1">
    <location>
        <begin position="41"/>
        <end position="56"/>
    </location>
</feature>
<feature type="compositionally biased region" description="Basic residues" evidence="1">
    <location>
        <begin position="409"/>
        <end position="420"/>
    </location>
</feature>
<feature type="compositionally biased region" description="Low complexity" evidence="1">
    <location>
        <begin position="189"/>
        <end position="202"/>
    </location>
</feature>
<evidence type="ECO:0000313" key="2">
    <source>
        <dbReference type="EMBL" id="GAA95674.1"/>
    </source>
</evidence>
<dbReference type="PANTHER" id="PTHR15615">
    <property type="match status" value="1"/>
</dbReference>
<dbReference type="GO" id="GO:0000307">
    <property type="term" value="C:cyclin-dependent protein kinase holoenzyme complex"/>
    <property type="evidence" value="ECO:0007669"/>
    <property type="project" value="TreeGrafter"/>
</dbReference>
<feature type="region of interest" description="Disordered" evidence="1">
    <location>
        <begin position="449"/>
        <end position="498"/>
    </location>
</feature>
<dbReference type="PANTHER" id="PTHR15615:SF94">
    <property type="entry name" value="PHO85 CYCLIN-6-RELATED"/>
    <property type="match status" value="1"/>
</dbReference>
<proteinExistence type="predicted"/>
<dbReference type="InParanoid" id="G7DYL4"/>
<evidence type="ECO:0008006" key="4">
    <source>
        <dbReference type="Google" id="ProtNLM"/>
    </source>
</evidence>
<dbReference type="eggNOG" id="KOG1674">
    <property type="taxonomic scope" value="Eukaryota"/>
</dbReference>
<dbReference type="GO" id="GO:0019901">
    <property type="term" value="F:protein kinase binding"/>
    <property type="evidence" value="ECO:0007669"/>
    <property type="project" value="InterPro"/>
</dbReference>
<dbReference type="STRING" id="764103.G7DYL4"/>
<feature type="compositionally biased region" description="Low complexity" evidence="1">
    <location>
        <begin position="741"/>
        <end position="776"/>
    </location>
</feature>
<reference evidence="2 3" key="1">
    <citation type="journal article" date="2011" name="J. Gen. Appl. Microbiol.">
        <title>Draft genome sequencing of the enigmatic basidiomycete Mixia osmundae.</title>
        <authorList>
            <person name="Nishida H."/>
            <person name="Nagatsuka Y."/>
            <person name="Sugiyama J."/>
        </authorList>
    </citation>
    <scope>NUCLEOTIDE SEQUENCE [LARGE SCALE GENOMIC DNA]</scope>
    <source>
        <strain evidence="3">CBS 9802 / IAM 14324 / JCM 22182 / KY 12970</strain>
    </source>
</reference>
<dbReference type="HOGENOM" id="CLU_357182_0_0_1"/>
<keyword evidence="3" id="KW-1185">Reference proteome</keyword>
<evidence type="ECO:0000256" key="1">
    <source>
        <dbReference type="SAM" id="MobiDB-lite"/>
    </source>
</evidence>
<dbReference type="EMBL" id="BABT02000062">
    <property type="protein sequence ID" value="GAA95674.1"/>
    <property type="molecule type" value="Genomic_DNA"/>
</dbReference>
<evidence type="ECO:0000313" key="3">
    <source>
        <dbReference type="Proteomes" id="UP000009131"/>
    </source>
</evidence>
<dbReference type="OrthoDB" id="1060854at2759"/>
<protein>
    <recommendedName>
        <fullName evidence="4">Cyclin-domain-containing protein</fullName>
    </recommendedName>
</protein>
<sequence length="785" mass="83254">MALTRSSTIVTRGKNVGVRVRACRTPCRHKDCIAASGQVSDRLREKESMPDADVQRPRQLSASPSPRSNKANRDAAASLRPASHHSAQSGIGSEQIQQSSLVQDYSPFAPGHSPASASSSVGSSSLSGESGLDSAKGSLTGSFSSLLSDTKSPSVVTSEKAPTGTLDAILQQDEMPPQSPDEASGQSHSPTTALAASSGSSTEDASLLRPDGSSQGQRKGVRRPSSASSSTSTNGDPARRPLPQRGMDGEEHKRSTDPSKPSFRKTPRLAQQPLSEEAKQSAGSSGSNSHENSMTTSPSGTGNVSPSASRHYEHASELPRRNSWASRAGSDYAPLSTPVDQSFSSGIGSRIGSTNALSRVFFSRESSHASLPRLQRSTSTGPTAGPSSQPAFTMPAANGPRQQSDAGSRSRRSRRRKRKHVDLAGYSSSELLRLLASLLQQIAKANDTLSSPPLDESPNAPSVGPSSSTARSTGHSPTASLSASPDTSRQEHMMSSHSKDHILTASKSALHSPNATLCFHARNIPSIGIEAYLLRILKYCPTTNEVFVSLLVYFDRMAKRGLETADRSGPLDGDTMARKILTIDSYNIHRLVIAGVTVASKFFSDVFYTNSRYAKVGGLPLHELNQLELQFLLLNDFSLVIPLEEMQQYADHLLLHWQDDQRKKEEASTLGEDADGSASDSSSDSDEESGDESSGESAPPTVAPPLTHANLEPKPDSSQSADMLASAFRPRLQHRVHDSSSTDSTSTSGSATSSRTITNVSQGSSATSTPSKATASESEDVYMHD</sequence>
<feature type="compositionally biased region" description="Polar residues" evidence="1">
    <location>
        <begin position="58"/>
        <end position="69"/>
    </location>
</feature>